<organism evidence="3 4">
    <name type="scientific">Roseovarius gahaiensis</name>
    <dbReference type="NCBI Taxonomy" id="2716691"/>
    <lineage>
        <taxon>Bacteria</taxon>
        <taxon>Pseudomonadati</taxon>
        <taxon>Pseudomonadota</taxon>
        <taxon>Alphaproteobacteria</taxon>
        <taxon>Rhodobacterales</taxon>
        <taxon>Roseobacteraceae</taxon>
        <taxon>Roseovarius</taxon>
    </lineage>
</organism>
<dbReference type="Proteomes" id="UP000639775">
    <property type="component" value="Unassembled WGS sequence"/>
</dbReference>
<dbReference type="SUPFAM" id="SSF47090">
    <property type="entry name" value="PGBD-like"/>
    <property type="match status" value="1"/>
</dbReference>
<evidence type="ECO:0000313" key="3">
    <source>
        <dbReference type="EMBL" id="NHQ74177.1"/>
    </source>
</evidence>
<evidence type="ECO:0000313" key="4">
    <source>
        <dbReference type="Proteomes" id="UP000639775"/>
    </source>
</evidence>
<proteinExistence type="predicted"/>
<comment type="caution">
    <text evidence="3">The sequence shown here is derived from an EMBL/GenBank/DDBJ whole genome shotgun (WGS) entry which is preliminary data.</text>
</comment>
<protein>
    <submittedName>
        <fullName evidence="3">Peptidoglycan-binding protein</fullName>
    </submittedName>
</protein>
<dbReference type="RefSeq" id="WP_167194848.1">
    <property type="nucleotide sequence ID" value="NZ_JAAORB010000008.1"/>
</dbReference>
<feature type="chain" id="PRO_5037861100" evidence="1">
    <location>
        <begin position="18"/>
        <end position="178"/>
    </location>
</feature>
<evidence type="ECO:0000259" key="2">
    <source>
        <dbReference type="Pfam" id="PF01471"/>
    </source>
</evidence>
<dbReference type="EMBL" id="JAAORB010000008">
    <property type="protein sequence ID" value="NHQ74177.1"/>
    <property type="molecule type" value="Genomic_DNA"/>
</dbReference>
<reference evidence="3" key="1">
    <citation type="submission" date="2020-03" db="EMBL/GenBank/DDBJ databases">
        <title>Roseovarius gahaiensis sp. nov., isolated from Gahai Saline Lake, China.</title>
        <authorList>
            <person name="Sun X."/>
        </authorList>
    </citation>
    <scope>NUCLEOTIDE SEQUENCE</scope>
    <source>
        <strain evidence="3">GH877</strain>
    </source>
</reference>
<dbReference type="Pfam" id="PF01471">
    <property type="entry name" value="PG_binding_1"/>
    <property type="match status" value="1"/>
</dbReference>
<dbReference type="InterPro" id="IPR002477">
    <property type="entry name" value="Peptidoglycan-bd-like"/>
</dbReference>
<accession>A0A967EJA3</accession>
<keyword evidence="1" id="KW-0732">Signal</keyword>
<gene>
    <name evidence="3" type="ORF">HAT86_06825</name>
</gene>
<dbReference type="AlphaFoldDB" id="A0A967EJA3"/>
<feature type="domain" description="Peptidoglycan binding-like" evidence="2">
    <location>
        <begin position="113"/>
        <end position="159"/>
    </location>
</feature>
<feature type="signal peptide" evidence="1">
    <location>
        <begin position="1"/>
        <end position="17"/>
    </location>
</feature>
<dbReference type="InterPro" id="IPR036365">
    <property type="entry name" value="PGBD-like_sf"/>
</dbReference>
<keyword evidence="4" id="KW-1185">Reference proteome</keyword>
<name>A0A967EJA3_9RHOB</name>
<dbReference type="Gene3D" id="1.10.101.10">
    <property type="entry name" value="PGBD-like superfamily/PGBD"/>
    <property type="match status" value="1"/>
</dbReference>
<evidence type="ECO:0000256" key="1">
    <source>
        <dbReference type="SAM" id="SignalP"/>
    </source>
</evidence>
<dbReference type="InterPro" id="IPR036366">
    <property type="entry name" value="PGBDSf"/>
</dbReference>
<sequence>MTSTPVFSTLLACLVLAACTQSLPLGQPNEPNIMHTLQEAPPGAAPGTCWGKDISPAIVETVTEQIVLQPAEVRNDGTVVQPALYKTETRQAIVRERKVTWFQTPCASDQTPEFVASLQRALKARSMYRGPISGKMDARTRAAVRAFQKSQGLNSGILSLAAARKLGLVAVKNPDADE</sequence>